<feature type="non-terminal residue" evidence="1">
    <location>
        <position position="56"/>
    </location>
</feature>
<proteinExistence type="predicted"/>
<organism evidence="2">
    <name type="scientific">Harpegnathos saltator</name>
    <name type="common">Jerdon's jumping ant</name>
    <dbReference type="NCBI Taxonomy" id="610380"/>
    <lineage>
        <taxon>Eukaryota</taxon>
        <taxon>Metazoa</taxon>
        <taxon>Ecdysozoa</taxon>
        <taxon>Arthropoda</taxon>
        <taxon>Hexapoda</taxon>
        <taxon>Insecta</taxon>
        <taxon>Pterygota</taxon>
        <taxon>Neoptera</taxon>
        <taxon>Endopterygota</taxon>
        <taxon>Hymenoptera</taxon>
        <taxon>Apocrita</taxon>
        <taxon>Aculeata</taxon>
        <taxon>Formicoidea</taxon>
        <taxon>Formicidae</taxon>
        <taxon>Ponerinae</taxon>
        <taxon>Ponerini</taxon>
        <taxon>Harpegnathos</taxon>
    </lineage>
</organism>
<name>E2BP58_HARSA</name>
<keyword evidence="2" id="KW-1185">Reference proteome</keyword>
<sequence length="56" mass="6726">YHVYATKPVNLVDLKERILHQVNLISSEMRRNVLNEFHLRLSHCQAEEGRQFEHLI</sequence>
<accession>E2BP58</accession>
<dbReference type="AlphaFoldDB" id="E2BP58"/>
<protein>
    <submittedName>
        <fullName evidence="1">Uncharacterized protein</fullName>
    </submittedName>
</protein>
<dbReference type="EMBL" id="GL449549">
    <property type="protein sequence ID" value="EFN82522.1"/>
    <property type="molecule type" value="Genomic_DNA"/>
</dbReference>
<feature type="non-terminal residue" evidence="1">
    <location>
        <position position="1"/>
    </location>
</feature>
<gene>
    <name evidence="1" type="ORF">EAI_09366</name>
</gene>
<dbReference type="InParanoid" id="E2BP58"/>
<dbReference type="Proteomes" id="UP000008237">
    <property type="component" value="Unassembled WGS sequence"/>
</dbReference>
<evidence type="ECO:0000313" key="1">
    <source>
        <dbReference type="EMBL" id="EFN82522.1"/>
    </source>
</evidence>
<evidence type="ECO:0000313" key="2">
    <source>
        <dbReference type="Proteomes" id="UP000008237"/>
    </source>
</evidence>
<reference evidence="1 2" key="1">
    <citation type="journal article" date="2010" name="Science">
        <title>Genomic comparison of the ants Camponotus floridanus and Harpegnathos saltator.</title>
        <authorList>
            <person name="Bonasio R."/>
            <person name="Zhang G."/>
            <person name="Ye C."/>
            <person name="Mutti N.S."/>
            <person name="Fang X."/>
            <person name="Qin N."/>
            <person name="Donahue G."/>
            <person name="Yang P."/>
            <person name="Li Q."/>
            <person name="Li C."/>
            <person name="Zhang P."/>
            <person name="Huang Z."/>
            <person name="Berger S.L."/>
            <person name="Reinberg D."/>
            <person name="Wang J."/>
            <person name="Liebig J."/>
        </authorList>
    </citation>
    <scope>NUCLEOTIDE SEQUENCE [LARGE SCALE GENOMIC DNA]</scope>
    <source>
        <strain evidence="1 2">R22 G/1</strain>
    </source>
</reference>